<dbReference type="GO" id="GO:0030694">
    <property type="term" value="C:bacterial-type flagellum basal body, rod"/>
    <property type="evidence" value="ECO:0007669"/>
    <property type="project" value="InterPro"/>
</dbReference>
<dbReference type="Proteomes" id="UP000660611">
    <property type="component" value="Unassembled WGS sequence"/>
</dbReference>
<dbReference type="EMBL" id="BONQ01000209">
    <property type="protein sequence ID" value="GIG53072.1"/>
    <property type="molecule type" value="Genomic_DNA"/>
</dbReference>
<dbReference type="InterPro" id="IPR006300">
    <property type="entry name" value="FlgB"/>
</dbReference>
<reference evidence="8" key="1">
    <citation type="submission" date="2021-01" db="EMBL/GenBank/DDBJ databases">
        <title>Whole genome shotgun sequence of Dactylosporangium siamense NBRC 106093.</title>
        <authorList>
            <person name="Komaki H."/>
            <person name="Tamura T."/>
        </authorList>
    </citation>
    <scope>NUCLEOTIDE SEQUENCE</scope>
    <source>
        <strain evidence="8">NBRC 106093</strain>
    </source>
</reference>
<comment type="similarity">
    <text evidence="2 6">Belongs to the flagella basal body rod proteins family.</text>
</comment>
<sequence>MFEDVTSVTLHSALTGLAKRQRVIADNIANIETPGFLAGKVSFEDSLLNAVEAGTPKDATIAVARSMEPTREDGNNVNLDHEVLSNIDTGLRYQTMLRGVDDKFVLLRTAIRG</sequence>
<evidence type="ECO:0000256" key="3">
    <source>
        <dbReference type="ARBA" id="ARBA00014376"/>
    </source>
</evidence>
<keyword evidence="8" id="KW-0966">Cell projection</keyword>
<keyword evidence="8" id="KW-0282">Flagellum</keyword>
<comment type="subunit">
    <text evidence="6">The basal body constitutes a major portion of the flagellar organelle and consists of a number of rings mounted on a central rod.</text>
</comment>
<dbReference type="InterPro" id="IPR001444">
    <property type="entry name" value="Flag_bb_rod_N"/>
</dbReference>
<evidence type="ECO:0000256" key="1">
    <source>
        <dbReference type="ARBA" id="ARBA00004117"/>
    </source>
</evidence>
<comment type="subcellular location">
    <subcellularLocation>
        <location evidence="1 6">Bacterial flagellum basal body</location>
    </subcellularLocation>
</comment>
<keyword evidence="8" id="KW-0969">Cilium</keyword>
<dbReference type="AlphaFoldDB" id="A0A919Q0K3"/>
<dbReference type="GO" id="GO:0071973">
    <property type="term" value="P:bacterial-type flagellum-dependent cell motility"/>
    <property type="evidence" value="ECO:0007669"/>
    <property type="project" value="InterPro"/>
</dbReference>
<feature type="domain" description="Flagellar basal body rod protein N-terminal" evidence="7">
    <location>
        <begin position="10"/>
        <end position="36"/>
    </location>
</feature>
<gene>
    <name evidence="8" type="ORF">Dsi01nite_111130</name>
</gene>
<protein>
    <recommendedName>
        <fullName evidence="3 6">Flagellar basal body rod protein FlgB</fullName>
    </recommendedName>
</protein>
<evidence type="ECO:0000256" key="6">
    <source>
        <dbReference type="PIRNR" id="PIRNR002889"/>
    </source>
</evidence>
<evidence type="ECO:0000256" key="2">
    <source>
        <dbReference type="ARBA" id="ARBA00009677"/>
    </source>
</evidence>
<accession>A0A919Q0K3</accession>
<proteinExistence type="inferred from homology"/>
<organism evidence="8 9">
    <name type="scientific">Dactylosporangium siamense</name>
    <dbReference type="NCBI Taxonomy" id="685454"/>
    <lineage>
        <taxon>Bacteria</taxon>
        <taxon>Bacillati</taxon>
        <taxon>Actinomycetota</taxon>
        <taxon>Actinomycetes</taxon>
        <taxon>Micromonosporales</taxon>
        <taxon>Micromonosporaceae</taxon>
        <taxon>Dactylosporangium</taxon>
    </lineage>
</organism>
<name>A0A919Q0K3_9ACTN</name>
<dbReference type="Pfam" id="PF00460">
    <property type="entry name" value="Flg_bb_rod"/>
    <property type="match status" value="1"/>
</dbReference>
<dbReference type="PIRSF" id="PIRSF002889">
    <property type="entry name" value="Rod_FlgB"/>
    <property type="match status" value="1"/>
</dbReference>
<keyword evidence="4 6" id="KW-0975">Bacterial flagellum</keyword>
<evidence type="ECO:0000313" key="9">
    <source>
        <dbReference type="Proteomes" id="UP000660611"/>
    </source>
</evidence>
<evidence type="ECO:0000259" key="7">
    <source>
        <dbReference type="Pfam" id="PF00460"/>
    </source>
</evidence>
<evidence type="ECO:0000256" key="5">
    <source>
        <dbReference type="ARBA" id="ARBA00024934"/>
    </source>
</evidence>
<comment type="caution">
    <text evidence="8">The sequence shown here is derived from an EMBL/GenBank/DDBJ whole genome shotgun (WGS) entry which is preliminary data.</text>
</comment>
<keyword evidence="9" id="KW-1185">Reference proteome</keyword>
<comment type="function">
    <text evidence="5 6">Structural component of flagellum, the bacterial motility apparatus. Part of the rod structure of flagellar basal body.</text>
</comment>
<evidence type="ECO:0000313" key="8">
    <source>
        <dbReference type="EMBL" id="GIG53072.1"/>
    </source>
</evidence>
<dbReference type="InterPro" id="IPR019776">
    <property type="entry name" value="Flagellar_basal_body_rod_CS"/>
</dbReference>
<evidence type="ECO:0000256" key="4">
    <source>
        <dbReference type="ARBA" id="ARBA00023143"/>
    </source>
</evidence>
<dbReference type="RefSeq" id="WP_203854675.1">
    <property type="nucleotide sequence ID" value="NZ_BAAAVW010000053.1"/>
</dbReference>
<dbReference type="PROSITE" id="PS00588">
    <property type="entry name" value="FLAGELLA_BB_ROD"/>
    <property type="match status" value="1"/>
</dbReference>